<protein>
    <submittedName>
        <fullName evidence="3">Leucine-rich repeat domain-containing protein</fullName>
    </submittedName>
    <submittedName>
        <fullName evidence="4">Leucine-rich_repeat domain-containing protein</fullName>
    </submittedName>
</protein>
<reference evidence="4 5" key="2">
    <citation type="submission" date="2024-07" db="EMBL/GenBank/DDBJ databases">
        <authorList>
            <person name="Akdeniz Z."/>
        </authorList>
    </citation>
    <scope>NUCLEOTIDE SEQUENCE [LARGE SCALE GENOMIC DNA]</scope>
</reference>
<dbReference type="InterPro" id="IPR001611">
    <property type="entry name" value="Leu-rich_rpt"/>
</dbReference>
<dbReference type="Pfam" id="PF12799">
    <property type="entry name" value="LRR_4"/>
    <property type="match status" value="1"/>
</dbReference>
<dbReference type="EMBL" id="CATOUU010000653">
    <property type="protein sequence ID" value="CAI9938042.1"/>
    <property type="molecule type" value="Genomic_DNA"/>
</dbReference>
<dbReference type="PROSITE" id="PS51450">
    <property type="entry name" value="LRR"/>
    <property type="match status" value="3"/>
</dbReference>
<sequence>MAQLTKLYISGCNIIDLAQIQSLNNLEQLDITFNQVESILPLRKMAKLTLLNFGNNAVLDASPLRKLINIQELDASNNQIICVQALQGLSRLNKLNLSHNRIINIQTLKCKIGVTYLNLGNNYVQDTSLQQNQNNISNLYFGYQRKPTKEQIKFSNSLIGIEKSQAIYQNFNSKGTRFDNSWKQFKNKLCALQDYNQQKHVTFLNISASLFQQLSQTSYQ</sequence>
<comment type="caution">
    <text evidence="3">The sequence shown here is derived from an EMBL/GenBank/DDBJ whole genome shotgun (WGS) entry which is preliminary data.</text>
</comment>
<evidence type="ECO:0000313" key="4">
    <source>
        <dbReference type="EMBL" id="CAL6014818.1"/>
    </source>
</evidence>
<dbReference type="InterPro" id="IPR050836">
    <property type="entry name" value="SDS22/Internalin_LRR"/>
</dbReference>
<keyword evidence="1" id="KW-0433">Leucine-rich repeat</keyword>
<dbReference type="Gene3D" id="3.80.10.10">
    <property type="entry name" value="Ribonuclease Inhibitor"/>
    <property type="match status" value="1"/>
</dbReference>
<keyword evidence="2" id="KW-0677">Repeat</keyword>
<evidence type="ECO:0000313" key="3">
    <source>
        <dbReference type="EMBL" id="CAI9938042.1"/>
    </source>
</evidence>
<gene>
    <name evidence="4" type="ORF">HINF_LOCUS24453</name>
    <name evidence="3" type="ORF">HINF_LOCUS25687</name>
</gene>
<dbReference type="Proteomes" id="UP001642409">
    <property type="component" value="Unassembled WGS sequence"/>
</dbReference>
<keyword evidence="5" id="KW-1185">Reference proteome</keyword>
<dbReference type="InterPro" id="IPR025875">
    <property type="entry name" value="Leu-rich_rpt_4"/>
</dbReference>
<proteinExistence type="predicted"/>
<dbReference type="EMBL" id="CAXDID020000071">
    <property type="protein sequence ID" value="CAL6014818.1"/>
    <property type="molecule type" value="Genomic_DNA"/>
</dbReference>
<evidence type="ECO:0000313" key="5">
    <source>
        <dbReference type="Proteomes" id="UP001642409"/>
    </source>
</evidence>
<dbReference type="AlphaFoldDB" id="A0AA86PN08"/>
<name>A0AA86PN08_9EUKA</name>
<reference evidence="3" key="1">
    <citation type="submission" date="2023-06" db="EMBL/GenBank/DDBJ databases">
        <authorList>
            <person name="Kurt Z."/>
        </authorList>
    </citation>
    <scope>NUCLEOTIDE SEQUENCE</scope>
</reference>
<dbReference type="SUPFAM" id="SSF52058">
    <property type="entry name" value="L domain-like"/>
    <property type="match status" value="1"/>
</dbReference>
<evidence type="ECO:0000256" key="1">
    <source>
        <dbReference type="ARBA" id="ARBA00022614"/>
    </source>
</evidence>
<accession>A0AA86PN08</accession>
<dbReference type="PANTHER" id="PTHR46652:SF3">
    <property type="entry name" value="LEUCINE-RICH REPEAT-CONTAINING PROTEIN 9"/>
    <property type="match status" value="1"/>
</dbReference>
<evidence type="ECO:0000256" key="2">
    <source>
        <dbReference type="ARBA" id="ARBA00022737"/>
    </source>
</evidence>
<dbReference type="InterPro" id="IPR032675">
    <property type="entry name" value="LRR_dom_sf"/>
</dbReference>
<dbReference type="PANTHER" id="PTHR46652">
    <property type="entry name" value="LEUCINE-RICH REPEAT AND IQ DOMAIN-CONTAINING PROTEIN 1-RELATED"/>
    <property type="match status" value="1"/>
</dbReference>
<organism evidence="3">
    <name type="scientific">Hexamita inflata</name>
    <dbReference type="NCBI Taxonomy" id="28002"/>
    <lineage>
        <taxon>Eukaryota</taxon>
        <taxon>Metamonada</taxon>
        <taxon>Diplomonadida</taxon>
        <taxon>Hexamitidae</taxon>
        <taxon>Hexamitinae</taxon>
        <taxon>Hexamita</taxon>
    </lineage>
</organism>